<dbReference type="CDD" id="cd00130">
    <property type="entry name" value="PAS"/>
    <property type="match status" value="3"/>
</dbReference>
<evidence type="ECO:0000256" key="2">
    <source>
        <dbReference type="PROSITE-ProRule" id="PRU00284"/>
    </source>
</evidence>
<dbReference type="Pfam" id="PF00015">
    <property type="entry name" value="MCPsignal"/>
    <property type="match status" value="1"/>
</dbReference>
<dbReference type="InterPro" id="IPR013655">
    <property type="entry name" value="PAS_fold_3"/>
</dbReference>
<feature type="region of interest" description="Disordered" evidence="3">
    <location>
        <begin position="1"/>
        <end position="31"/>
    </location>
</feature>
<dbReference type="InterPro" id="IPR004090">
    <property type="entry name" value="Chemotax_Me-accpt_rcpt"/>
</dbReference>
<dbReference type="Pfam" id="PF08448">
    <property type="entry name" value="PAS_4"/>
    <property type="match status" value="1"/>
</dbReference>
<dbReference type="NCBIfam" id="TIGR00229">
    <property type="entry name" value="sensory_box"/>
    <property type="match status" value="3"/>
</dbReference>
<evidence type="ECO:0000259" key="6">
    <source>
        <dbReference type="PROSITE" id="PS50113"/>
    </source>
</evidence>
<proteinExistence type="predicted"/>
<feature type="domain" description="PAC" evidence="6">
    <location>
        <begin position="351"/>
        <end position="405"/>
    </location>
</feature>
<dbReference type="Gene3D" id="1.10.287.950">
    <property type="entry name" value="Methyl-accepting chemotaxis protein"/>
    <property type="match status" value="1"/>
</dbReference>
<feature type="compositionally biased region" description="Polar residues" evidence="3">
    <location>
        <begin position="18"/>
        <end position="31"/>
    </location>
</feature>
<dbReference type="InterPro" id="IPR050903">
    <property type="entry name" value="Bact_Chemotaxis_MeTrfase"/>
</dbReference>
<feature type="domain" description="PAS" evidence="5">
    <location>
        <begin position="294"/>
        <end position="324"/>
    </location>
</feature>
<dbReference type="InterPro" id="IPR000014">
    <property type="entry name" value="PAS"/>
</dbReference>
<feature type="region of interest" description="Disordered" evidence="3">
    <location>
        <begin position="433"/>
        <end position="452"/>
    </location>
</feature>
<evidence type="ECO:0000259" key="5">
    <source>
        <dbReference type="PROSITE" id="PS50112"/>
    </source>
</evidence>
<evidence type="ECO:0000313" key="8">
    <source>
        <dbReference type="Proteomes" id="UP001321526"/>
    </source>
</evidence>
<reference evidence="7 8" key="1">
    <citation type="submission" date="2019-01" db="EMBL/GenBank/DDBJ databases">
        <title>Genome sequence of Salinicola endophyticus REST5.</title>
        <authorList>
            <person name="Nascimento F.X."/>
        </authorList>
    </citation>
    <scope>NUCLEOTIDE SEQUENCE [LARGE SCALE GENOMIC DNA]</scope>
    <source>
        <strain evidence="7 8">REST5</strain>
    </source>
</reference>
<dbReference type="SUPFAM" id="SSF55785">
    <property type="entry name" value="PYP-like sensor domain (PAS domain)"/>
    <property type="match status" value="3"/>
</dbReference>
<dbReference type="PROSITE" id="PS50112">
    <property type="entry name" value="PAS"/>
    <property type="match status" value="3"/>
</dbReference>
<gene>
    <name evidence="7" type="ORF">EVC62_03935</name>
</gene>
<dbReference type="SUPFAM" id="SSF58104">
    <property type="entry name" value="Methyl-accepting chemotaxis protein (MCP) signaling domain"/>
    <property type="match status" value="1"/>
</dbReference>
<dbReference type="SMART" id="SM00086">
    <property type="entry name" value="PAC"/>
    <property type="match status" value="3"/>
</dbReference>
<dbReference type="PANTHER" id="PTHR24422:SF10">
    <property type="entry name" value="CHEMOTAXIS PROTEIN METHYLTRANSFERASE 2"/>
    <property type="match status" value="1"/>
</dbReference>
<feature type="compositionally biased region" description="Polar residues" evidence="3">
    <location>
        <begin position="440"/>
        <end position="450"/>
    </location>
</feature>
<evidence type="ECO:0000256" key="3">
    <source>
        <dbReference type="SAM" id="MobiDB-lite"/>
    </source>
</evidence>
<dbReference type="SMART" id="SM00091">
    <property type="entry name" value="PAS"/>
    <property type="match status" value="3"/>
</dbReference>
<evidence type="ECO:0000259" key="4">
    <source>
        <dbReference type="PROSITE" id="PS50111"/>
    </source>
</evidence>
<dbReference type="PROSITE" id="PS50111">
    <property type="entry name" value="CHEMOTAXIS_TRANSDUC_2"/>
    <property type="match status" value="1"/>
</dbReference>
<name>A0ABY8FHS6_9GAMM</name>
<dbReference type="EMBL" id="CP035631">
    <property type="protein sequence ID" value="WFF40716.1"/>
    <property type="molecule type" value="Genomic_DNA"/>
</dbReference>
<organism evidence="7 8">
    <name type="scientific">Salinicola endophyticus</name>
    <dbReference type="NCBI Taxonomy" id="1949083"/>
    <lineage>
        <taxon>Bacteria</taxon>
        <taxon>Pseudomonadati</taxon>
        <taxon>Pseudomonadota</taxon>
        <taxon>Gammaproteobacteria</taxon>
        <taxon>Oceanospirillales</taxon>
        <taxon>Halomonadaceae</taxon>
        <taxon>Salinicola</taxon>
    </lineage>
</organism>
<dbReference type="Pfam" id="PF08447">
    <property type="entry name" value="PAS_3"/>
    <property type="match status" value="2"/>
</dbReference>
<feature type="domain" description="PAC" evidence="6">
    <location>
        <begin position="109"/>
        <end position="161"/>
    </location>
</feature>
<accession>A0ABY8FHS6</accession>
<keyword evidence="8" id="KW-1185">Reference proteome</keyword>
<keyword evidence="1 2" id="KW-0807">Transducer</keyword>
<dbReference type="InterPro" id="IPR000700">
    <property type="entry name" value="PAS-assoc_C"/>
</dbReference>
<feature type="domain" description="PAS" evidence="5">
    <location>
        <begin position="172"/>
        <end position="202"/>
    </location>
</feature>
<dbReference type="Proteomes" id="UP001321526">
    <property type="component" value="Chromosome"/>
</dbReference>
<dbReference type="SMART" id="SM00283">
    <property type="entry name" value="MA"/>
    <property type="match status" value="1"/>
</dbReference>
<dbReference type="PRINTS" id="PR00260">
    <property type="entry name" value="CHEMTRNSDUCR"/>
</dbReference>
<protein>
    <submittedName>
        <fullName evidence="7">PAS domain S-box protein</fullName>
    </submittedName>
</protein>
<dbReference type="Gene3D" id="3.30.450.20">
    <property type="entry name" value="PAS domain"/>
    <property type="match status" value="3"/>
</dbReference>
<dbReference type="InterPro" id="IPR004089">
    <property type="entry name" value="MCPsignal_dom"/>
</dbReference>
<dbReference type="PROSITE" id="PS50113">
    <property type="entry name" value="PAC"/>
    <property type="match status" value="3"/>
</dbReference>
<feature type="domain" description="PAS" evidence="5">
    <location>
        <begin position="50"/>
        <end position="80"/>
    </location>
</feature>
<feature type="domain" description="PAC" evidence="6">
    <location>
        <begin position="231"/>
        <end position="283"/>
    </location>
</feature>
<dbReference type="PANTHER" id="PTHR24422">
    <property type="entry name" value="CHEMOTAXIS PROTEIN METHYLTRANSFERASE"/>
    <property type="match status" value="1"/>
</dbReference>
<dbReference type="InterPro" id="IPR035965">
    <property type="entry name" value="PAS-like_dom_sf"/>
</dbReference>
<evidence type="ECO:0000256" key="1">
    <source>
        <dbReference type="ARBA" id="ARBA00023224"/>
    </source>
</evidence>
<sequence length="597" mass="67005">MSLATRQARGLLPAPRRQTMSLDTPADSSDSLAAPPLEALWQAVNRSQAVIEFDLDGHVLDANARFLEAMGYRRDEVVGQHHRLFCDERYAQSRAYQEFWTRLGRGEFVSGEFKRVTRQGEDIWLQATYNPVLDDEGKPHKVIKLASDITLQKRAVAEYEGKVKAIDRAQAVIEFDLDGHVLTANQHFLNTVGYTLDEIEGRHHALFCQPDYAKSDDYRQFWARLRQGEFYSGEFRRLDKRGHDIWLQASYNPILDASGRPYKVVKFAHDVTAERLRNAEFEGRINAIDRAQAVIEFDLKGNILAANQNFLDTLGYHADEIEGQHHRMFCAPDHVVSREYRDFWLALSRGELFDGRFMRLGKHGRRVWIQATYNPIFDADGKPYKVIKFATDITAEVELEEHIQAQTEAMSQSIHALNASIASIAENTQLTRSLARETQQEAGRGTQSLNDSREAMAAIQKSSEDIDAIVKVIGEIASQTNLLAFNAAIEAARAGEHGLGFSVVADEVRKLAEKSADATRQINRLLGESLKRIDSGNAVTQRATDSFARIVEGVAQTTDSIEEIATTASAQLETANQVDTAIRELARATRGEERAKS</sequence>
<dbReference type="InterPro" id="IPR001610">
    <property type="entry name" value="PAC"/>
</dbReference>
<dbReference type="CDD" id="cd11386">
    <property type="entry name" value="MCP_signal"/>
    <property type="match status" value="1"/>
</dbReference>
<evidence type="ECO:0000313" key="7">
    <source>
        <dbReference type="EMBL" id="WFF40716.1"/>
    </source>
</evidence>
<dbReference type="InterPro" id="IPR013656">
    <property type="entry name" value="PAS_4"/>
</dbReference>
<feature type="domain" description="Methyl-accepting transducer" evidence="4">
    <location>
        <begin position="401"/>
        <end position="597"/>
    </location>
</feature>